<evidence type="ECO:0000313" key="4">
    <source>
        <dbReference type="EMBL" id="MCS5710110.1"/>
    </source>
</evidence>
<gene>
    <name evidence="4" type="ORF">HT99x_001575</name>
    <name evidence="3" type="ORF">HT99x_01854</name>
</gene>
<accession>A0A0Q9YJU5</accession>
<feature type="signal peptide" evidence="2">
    <location>
        <begin position="1"/>
        <end position="19"/>
    </location>
</feature>
<evidence type="ECO:0000256" key="1">
    <source>
        <dbReference type="SAM" id="MobiDB-lite"/>
    </source>
</evidence>
<dbReference type="EMBL" id="LKAJ01000007">
    <property type="protein sequence ID" value="KRG20934.1"/>
    <property type="molecule type" value="Genomic_DNA"/>
</dbReference>
<reference evidence="4" key="3">
    <citation type="submission" date="2021-06" db="EMBL/GenBank/DDBJ databases">
        <title>Genomic Description and Analysis of Intracellular Bacteria, Candidatus Berkiella cookevillensis and Candidatus Berkiella aquae.</title>
        <authorList>
            <person name="Kidane D.T."/>
            <person name="Mehari Y.T."/>
            <person name="Rice F.C."/>
            <person name="Arivett B.A."/>
            <person name="Farone A.L."/>
            <person name="Berk S.G."/>
            <person name="Farone M.B."/>
        </authorList>
    </citation>
    <scope>NUCLEOTIDE SEQUENCE</scope>
    <source>
        <strain evidence="4">HT99</strain>
    </source>
</reference>
<sequence>MRYLCTAFLLLALPLTLKAQTEDCKSVLAKFPKYPPESSILAKQVSDYVDKCKERPGAEDPDFLKNCIVVGMRSLAVSGNYVAAVHMAGIECEQGNEGVSKNWLGLIINNQNASEEERMLANQFVNGDKPLPAPMRTPGLQQGTINKY</sequence>
<evidence type="ECO:0000313" key="3">
    <source>
        <dbReference type="EMBL" id="KRG20934.1"/>
    </source>
</evidence>
<evidence type="ECO:0000313" key="5">
    <source>
        <dbReference type="Proteomes" id="UP000051497"/>
    </source>
</evidence>
<reference evidence="3" key="1">
    <citation type="submission" date="2015-09" db="EMBL/GenBank/DDBJ databases">
        <title>Draft Genome Sequences of Two Novel Amoeba-resistant Intranuclear Bacteria, Candidatus Berkiella cookevillensis and Candidatus Berkiella aquae.</title>
        <authorList>
            <person name="Mehari Y.T."/>
            <person name="Arivett B.A."/>
            <person name="Farone A.L."/>
            <person name="Gunderson J.H."/>
            <person name="Farone M.B."/>
        </authorList>
    </citation>
    <scope>NUCLEOTIDE SEQUENCE [LARGE SCALE GENOMIC DNA]</scope>
    <source>
        <strain evidence="3">HT99</strain>
    </source>
</reference>
<reference evidence="4" key="2">
    <citation type="journal article" date="2016" name="Genome Announc.">
        <title>Draft Genome Sequences of Two Novel Amoeba-Resistant Intranuclear Bacteria, 'Candidatus Berkiella cookevillensis' and 'Candidatus Berkiella aquae'.</title>
        <authorList>
            <person name="Mehari Y.T."/>
            <person name="Arivett B.A."/>
            <person name="Farone A.L."/>
            <person name="Gunderson J.H."/>
            <person name="Farone M.B."/>
        </authorList>
    </citation>
    <scope>NUCLEOTIDE SEQUENCE</scope>
    <source>
        <strain evidence="4">HT99</strain>
    </source>
</reference>
<feature type="region of interest" description="Disordered" evidence="1">
    <location>
        <begin position="127"/>
        <end position="148"/>
    </location>
</feature>
<evidence type="ECO:0000256" key="2">
    <source>
        <dbReference type="SAM" id="SignalP"/>
    </source>
</evidence>
<feature type="chain" id="PRO_5043129687" description="Sel1 repeat protein" evidence="2">
    <location>
        <begin position="20"/>
        <end position="148"/>
    </location>
</feature>
<feature type="compositionally biased region" description="Polar residues" evidence="1">
    <location>
        <begin position="139"/>
        <end position="148"/>
    </location>
</feature>
<evidence type="ECO:0008006" key="6">
    <source>
        <dbReference type="Google" id="ProtNLM"/>
    </source>
</evidence>
<name>A0A0Q9YJU5_9GAMM</name>
<keyword evidence="2" id="KW-0732">Signal</keyword>
<organism evidence="3">
    <name type="scientific">Candidatus Berkiella aquae</name>
    <dbReference type="NCBI Taxonomy" id="295108"/>
    <lineage>
        <taxon>Bacteria</taxon>
        <taxon>Pseudomonadati</taxon>
        <taxon>Pseudomonadota</taxon>
        <taxon>Gammaproteobacteria</taxon>
        <taxon>Candidatus Berkiellales</taxon>
        <taxon>Candidatus Berkiellaceae</taxon>
        <taxon>Candidatus Berkiella</taxon>
    </lineage>
</organism>
<dbReference type="RefSeq" id="WP_075066482.1">
    <property type="nucleotide sequence ID" value="NZ_LKAJ02000001.1"/>
</dbReference>
<keyword evidence="5" id="KW-1185">Reference proteome</keyword>
<dbReference type="Proteomes" id="UP000051497">
    <property type="component" value="Unassembled WGS sequence"/>
</dbReference>
<comment type="caution">
    <text evidence="3">The sequence shown here is derived from an EMBL/GenBank/DDBJ whole genome shotgun (WGS) entry which is preliminary data.</text>
</comment>
<dbReference type="AlphaFoldDB" id="A0A0Q9YJU5"/>
<dbReference type="EMBL" id="LKAJ02000001">
    <property type="protein sequence ID" value="MCS5710110.1"/>
    <property type="molecule type" value="Genomic_DNA"/>
</dbReference>
<proteinExistence type="predicted"/>
<protein>
    <recommendedName>
        <fullName evidence="6">Sel1 repeat protein</fullName>
    </recommendedName>
</protein>
<dbReference type="PATRIC" id="fig|1590043.3.peg.1892"/>